<organism evidence="1 2">
    <name type="scientific">Oedothorax gibbosus</name>
    <dbReference type="NCBI Taxonomy" id="931172"/>
    <lineage>
        <taxon>Eukaryota</taxon>
        <taxon>Metazoa</taxon>
        <taxon>Ecdysozoa</taxon>
        <taxon>Arthropoda</taxon>
        <taxon>Chelicerata</taxon>
        <taxon>Arachnida</taxon>
        <taxon>Araneae</taxon>
        <taxon>Araneomorphae</taxon>
        <taxon>Entelegynae</taxon>
        <taxon>Araneoidea</taxon>
        <taxon>Linyphiidae</taxon>
        <taxon>Erigoninae</taxon>
        <taxon>Oedothorax</taxon>
    </lineage>
</organism>
<protein>
    <submittedName>
        <fullName evidence="1">Uncharacterized protein</fullName>
    </submittedName>
</protein>
<reference evidence="1 2" key="1">
    <citation type="journal article" date="2022" name="Nat. Ecol. Evol.">
        <title>A masculinizing supergene underlies an exaggerated male reproductive morph in a spider.</title>
        <authorList>
            <person name="Hendrickx F."/>
            <person name="De Corte Z."/>
            <person name="Sonet G."/>
            <person name="Van Belleghem S.M."/>
            <person name="Kostlbacher S."/>
            <person name="Vangestel C."/>
        </authorList>
    </citation>
    <scope>NUCLEOTIDE SEQUENCE [LARGE SCALE GENOMIC DNA]</scope>
    <source>
        <strain evidence="1">W744_W776</strain>
    </source>
</reference>
<accession>A0AAV6URC3</accession>
<sequence>MQFAVNEEKHIPAMLRSCHLTSILRKCSLHLDTDFGGSYSPSTAGIQTGPLRRRKEENRRHGLALSEICN</sequence>
<gene>
    <name evidence="1" type="ORF">JTE90_027649</name>
</gene>
<dbReference type="Proteomes" id="UP000827092">
    <property type="component" value="Unassembled WGS sequence"/>
</dbReference>
<dbReference type="EMBL" id="JAFNEN010000291">
    <property type="protein sequence ID" value="KAG8186749.1"/>
    <property type="molecule type" value="Genomic_DNA"/>
</dbReference>
<evidence type="ECO:0000313" key="2">
    <source>
        <dbReference type="Proteomes" id="UP000827092"/>
    </source>
</evidence>
<proteinExistence type="predicted"/>
<comment type="caution">
    <text evidence="1">The sequence shown here is derived from an EMBL/GenBank/DDBJ whole genome shotgun (WGS) entry which is preliminary data.</text>
</comment>
<evidence type="ECO:0000313" key="1">
    <source>
        <dbReference type="EMBL" id="KAG8186749.1"/>
    </source>
</evidence>
<dbReference type="AlphaFoldDB" id="A0AAV6URC3"/>
<name>A0AAV6URC3_9ARAC</name>
<keyword evidence="2" id="KW-1185">Reference proteome</keyword>